<accession>A0AAD3NBH2</accession>
<dbReference type="AlphaFoldDB" id="A0AAD3NBH2"/>
<dbReference type="Proteomes" id="UP001279410">
    <property type="component" value="Unassembled WGS sequence"/>
</dbReference>
<dbReference type="EMBL" id="BRZM01000165">
    <property type="protein sequence ID" value="GLD69024.1"/>
    <property type="molecule type" value="Genomic_DNA"/>
</dbReference>
<organism evidence="2 3">
    <name type="scientific">Lates japonicus</name>
    <name type="common">Japanese lates</name>
    <dbReference type="NCBI Taxonomy" id="270547"/>
    <lineage>
        <taxon>Eukaryota</taxon>
        <taxon>Metazoa</taxon>
        <taxon>Chordata</taxon>
        <taxon>Craniata</taxon>
        <taxon>Vertebrata</taxon>
        <taxon>Euteleostomi</taxon>
        <taxon>Actinopterygii</taxon>
        <taxon>Neopterygii</taxon>
        <taxon>Teleostei</taxon>
        <taxon>Neoteleostei</taxon>
        <taxon>Acanthomorphata</taxon>
        <taxon>Carangaria</taxon>
        <taxon>Carangaria incertae sedis</taxon>
        <taxon>Centropomidae</taxon>
        <taxon>Lates</taxon>
    </lineage>
</organism>
<comment type="caution">
    <text evidence="2">The sequence shown here is derived from an EMBL/GenBank/DDBJ whole genome shotgun (WGS) entry which is preliminary data.</text>
</comment>
<name>A0AAD3NBH2_LATJO</name>
<sequence>MMVPTGRTDRLPAGGRCCATQEASGFPDPEKKAKKRKREIKRGRLISGAAADEEFVLRVATEGRSLCPQHHGRHGNNIPDHFCQLP</sequence>
<proteinExistence type="predicted"/>
<feature type="region of interest" description="Disordered" evidence="1">
    <location>
        <begin position="1"/>
        <end position="38"/>
    </location>
</feature>
<evidence type="ECO:0000256" key="1">
    <source>
        <dbReference type="SAM" id="MobiDB-lite"/>
    </source>
</evidence>
<evidence type="ECO:0000313" key="2">
    <source>
        <dbReference type="EMBL" id="GLD69024.1"/>
    </source>
</evidence>
<evidence type="ECO:0000313" key="3">
    <source>
        <dbReference type="Proteomes" id="UP001279410"/>
    </source>
</evidence>
<gene>
    <name evidence="2" type="ORF">AKAME5_002033700</name>
</gene>
<keyword evidence="3" id="KW-1185">Reference proteome</keyword>
<protein>
    <submittedName>
        <fullName evidence="2">NACHT, LRR and PYD domains-containing protein 1-like protein</fullName>
    </submittedName>
</protein>
<reference evidence="2" key="1">
    <citation type="submission" date="2022-08" db="EMBL/GenBank/DDBJ databases">
        <title>Genome sequencing of akame (Lates japonicus).</title>
        <authorList>
            <person name="Hashiguchi Y."/>
            <person name="Takahashi H."/>
        </authorList>
    </citation>
    <scope>NUCLEOTIDE SEQUENCE</scope>
    <source>
        <strain evidence="2">Kochi</strain>
    </source>
</reference>